<evidence type="ECO:0000259" key="1">
    <source>
        <dbReference type="Pfam" id="PF20247"/>
    </source>
</evidence>
<dbReference type="EMBL" id="FXAU01000010">
    <property type="protein sequence ID" value="SMG51657.1"/>
    <property type="molecule type" value="Genomic_DNA"/>
</dbReference>
<reference evidence="2 3" key="1">
    <citation type="submission" date="2017-04" db="EMBL/GenBank/DDBJ databases">
        <authorList>
            <person name="Afonso C.L."/>
            <person name="Miller P.J."/>
            <person name="Scott M.A."/>
            <person name="Spackman E."/>
            <person name="Goraichik I."/>
            <person name="Dimitrov K.M."/>
            <person name="Suarez D.L."/>
            <person name="Swayne D.E."/>
        </authorList>
    </citation>
    <scope>NUCLEOTIDE SEQUENCE [LARGE SCALE GENOMIC DNA]</scope>
    <source>
        <strain evidence="2 3">DSM 22418</strain>
    </source>
</reference>
<sequence length="289" mass="32576">MVYIGEYPKNPNTQGWEQFNASKSAMLSAFDQAIVRSKGRKVQTEHGKVAEAEFRKWLSDFLPKKYGVTSGFIISQGLGEAATTPHFDVIIYDILESPVLWIEENPDSSMNGQSRAIPAEYVKAVFEVKSRFNAQNVKNAINHIGELEILLSGQNPDPDGYNLFLPKDFFWSLVFFDFKIGDRGKLSSLNNFLDGLKFRGIAPSVILRYEGFENEVLTGSVELFLNKQKDEAIADVSSSQFEFNDLNASFVLCFTEENFSRFAFSTLRLLNPNLGYSNYVRGSSNSEFV</sequence>
<dbReference type="CDD" id="cd21173">
    <property type="entry name" value="NucC-like"/>
    <property type="match status" value="1"/>
</dbReference>
<dbReference type="RefSeq" id="WP_085474555.1">
    <property type="nucleotide sequence ID" value="NZ_FXAU01000010.1"/>
</dbReference>
<dbReference type="InterPro" id="IPR046537">
    <property type="entry name" value="DUF6602"/>
</dbReference>
<dbReference type="Pfam" id="PF20247">
    <property type="entry name" value="DUF6602"/>
    <property type="match status" value="1"/>
</dbReference>
<organism evidence="2 3">
    <name type="scientific">Sphingobacterium psychroaquaticum</name>
    <dbReference type="NCBI Taxonomy" id="561061"/>
    <lineage>
        <taxon>Bacteria</taxon>
        <taxon>Pseudomonadati</taxon>
        <taxon>Bacteroidota</taxon>
        <taxon>Sphingobacteriia</taxon>
        <taxon>Sphingobacteriales</taxon>
        <taxon>Sphingobacteriaceae</taxon>
        <taxon>Sphingobacterium</taxon>
    </lineage>
</organism>
<dbReference type="OrthoDB" id="1274652at2"/>
<proteinExistence type="predicted"/>
<accession>A0A1X7LDM5</accession>
<keyword evidence="3" id="KW-1185">Reference proteome</keyword>
<dbReference type="Proteomes" id="UP000192980">
    <property type="component" value="Unassembled WGS sequence"/>
</dbReference>
<gene>
    <name evidence="2" type="ORF">SAMN05660862_0012</name>
</gene>
<name>A0A1X7LDM5_9SPHI</name>
<feature type="domain" description="DUF6602" evidence="1">
    <location>
        <begin position="43"/>
        <end position="146"/>
    </location>
</feature>
<dbReference type="STRING" id="561061.SAMN05660862_0012"/>
<dbReference type="AlphaFoldDB" id="A0A1X7LDM5"/>
<evidence type="ECO:0000313" key="2">
    <source>
        <dbReference type="EMBL" id="SMG51657.1"/>
    </source>
</evidence>
<protein>
    <recommendedName>
        <fullName evidence="1">DUF6602 domain-containing protein</fullName>
    </recommendedName>
</protein>
<evidence type="ECO:0000313" key="3">
    <source>
        <dbReference type="Proteomes" id="UP000192980"/>
    </source>
</evidence>